<dbReference type="SMART" id="SM01126">
    <property type="entry name" value="DDE_Tnp_IS1595"/>
    <property type="match status" value="1"/>
</dbReference>
<dbReference type="PANTHER" id="PTHR33293:SF2">
    <property type="entry name" value="TRANSPOSASE"/>
    <property type="match status" value="1"/>
</dbReference>
<dbReference type="PANTHER" id="PTHR33293">
    <property type="entry name" value="INSERTION ELEMENT IS1 1 PROTEIN INSB-RELATED"/>
    <property type="match status" value="1"/>
</dbReference>
<proteinExistence type="predicted"/>
<organism evidence="2">
    <name type="scientific">marine metagenome</name>
    <dbReference type="NCBI Taxonomy" id="408172"/>
    <lineage>
        <taxon>unclassified sequences</taxon>
        <taxon>metagenomes</taxon>
        <taxon>ecological metagenomes</taxon>
    </lineage>
</organism>
<feature type="domain" description="ISXO2-like transposase" evidence="1">
    <location>
        <begin position="142"/>
        <end position="294"/>
    </location>
</feature>
<gene>
    <name evidence="2" type="ORF">METZ01_LOCUS277049</name>
</gene>
<dbReference type="InterPro" id="IPR024445">
    <property type="entry name" value="Tnp_ISXO2-like"/>
</dbReference>
<evidence type="ECO:0000259" key="1">
    <source>
        <dbReference type="SMART" id="SM01126"/>
    </source>
</evidence>
<dbReference type="EMBL" id="UINC01080862">
    <property type="protein sequence ID" value="SVC24195.1"/>
    <property type="molecule type" value="Genomic_DNA"/>
</dbReference>
<dbReference type="Pfam" id="PF12762">
    <property type="entry name" value="DDE_Tnp_IS1595"/>
    <property type="match status" value="1"/>
</dbReference>
<name>A0A382KKS2_9ZZZZ</name>
<evidence type="ECO:0000313" key="2">
    <source>
        <dbReference type="EMBL" id="SVC24195.1"/>
    </source>
</evidence>
<reference evidence="2" key="1">
    <citation type="submission" date="2018-05" db="EMBL/GenBank/DDBJ databases">
        <authorList>
            <person name="Lanie J.A."/>
            <person name="Ng W.-L."/>
            <person name="Kazmierczak K.M."/>
            <person name="Andrzejewski T.M."/>
            <person name="Davidsen T.M."/>
            <person name="Wayne K.J."/>
            <person name="Tettelin H."/>
            <person name="Glass J.I."/>
            <person name="Rusch D."/>
            <person name="Podicherti R."/>
            <person name="Tsui H.-C.T."/>
            <person name="Winkler M.E."/>
        </authorList>
    </citation>
    <scope>NUCLEOTIDE SEQUENCE</scope>
</reference>
<protein>
    <recommendedName>
        <fullName evidence="1">ISXO2-like transposase domain-containing protein</fullName>
    </recommendedName>
</protein>
<dbReference type="NCBIfam" id="NF033547">
    <property type="entry name" value="transpos_IS1595"/>
    <property type="match status" value="1"/>
</dbReference>
<dbReference type="AlphaFoldDB" id="A0A382KKS2"/>
<accession>A0A382KKS2</accession>
<sequence length="314" mass="35654">MDHTEFKQYLLCLEGLRPAQKRKLSDALRVKDEGETVAEALEKRISVGGHCPHCDHDQLQRWGTAHGMQRHRCKNCLKTFNAVTGTPLARLRKKEKWLEYSKAMIDGLSVRKAARKCGIDTTTSFRWRHRFLHGLRDKKDSSLKGIVEADETFFLESFKGSRNLGRTARKRGGKAAKRGLSAEQVPVLIARDRHGEMTDEVLKDLSEASITKVLKPVVAQDAILCTDGNKSYRAFANAENVTHVRLIASKKSRVIDKVCHIQNVNAYDSRLKGWMHRFNGVATKYLPNYLGWQRCLEKQGSSIVPTMYLSYALE</sequence>
<dbReference type="InterPro" id="IPR051354">
    <property type="entry name" value="Transposase_27_IS1"/>
</dbReference>